<organism evidence="2 3">
    <name type="scientific">Coprinopsis marcescibilis</name>
    <name type="common">Agaric fungus</name>
    <name type="synonym">Psathyrella marcescibilis</name>
    <dbReference type="NCBI Taxonomy" id="230819"/>
    <lineage>
        <taxon>Eukaryota</taxon>
        <taxon>Fungi</taxon>
        <taxon>Dikarya</taxon>
        <taxon>Basidiomycota</taxon>
        <taxon>Agaricomycotina</taxon>
        <taxon>Agaricomycetes</taxon>
        <taxon>Agaricomycetidae</taxon>
        <taxon>Agaricales</taxon>
        <taxon>Agaricineae</taxon>
        <taxon>Psathyrellaceae</taxon>
        <taxon>Coprinopsis</taxon>
    </lineage>
</organism>
<protein>
    <submittedName>
        <fullName evidence="2">Uncharacterized protein</fullName>
    </submittedName>
</protein>
<sequence length="702" mass="74192">MERSKAPLSRDDVKTSKRGQLGETLGGKDWLTHGKGGEGVQGISATINKFVAKSNTHLAITHSNHRTANTNAVKAVPAADPLAPNKPGEAIETTLPGPTEPDPQQPKAPDAPDPTAAACPAASKSKVSRAKTGPAAGRTAKKHGKEPDEGAQNESGPTPASPTPDDTNKGPMVNLEPALVSETKAAKAKHLRVEKEAAAHEMFRQMAEKDNASQAAKAQPQSVEAITNDTDVAFLQSTVTAGSGRLSDDDIGSESFHFSHIVKSDKDEPSDNGKGNPAITGSLLALSADAMMIKSLQAKIAKLERLNAPPAKEKTMAKKTKDLNLPLASGLQPAFRAPVLPITNKPKKSAAGTRSSAPANDGLGGFEDDNAEDICPTTPSPPPQRSGPQAPALQQSKKGNMMALIVQDPDLPVFASKSRVPAHLTSKKPVFKPTISKYAGPKKAQPKAIAAASPGAASALLPAPSRVVATLTSGKVQSKDLPDFAKEFGRWKDVFIPTLKHALFCSTQPFSGFSSTSPDFHNLTKELVLDVYPDSGYVVKASGDPIQLMAYNCCTAARNEISDEAVIVVTDFVGTLSTIQEAHELEHWVSFWSLCSLNGSGTFDALYSWGNLKRAVRCVNANGTAAKPTPFSQVKWGASINTYMTGLNGTTSKQWEEVMAYCDDALRVLRGTAEEIASGDELADDNCVDIFSFPSPCKQRVA</sequence>
<feature type="compositionally biased region" description="Basic and acidic residues" evidence="1">
    <location>
        <begin position="1"/>
        <end position="15"/>
    </location>
</feature>
<feature type="region of interest" description="Disordered" evidence="1">
    <location>
        <begin position="64"/>
        <end position="173"/>
    </location>
</feature>
<dbReference type="AlphaFoldDB" id="A0A5C3KUD0"/>
<dbReference type="OrthoDB" id="3070163at2759"/>
<gene>
    <name evidence="2" type="ORF">FA15DRAFT_656388</name>
</gene>
<dbReference type="EMBL" id="ML210210">
    <property type="protein sequence ID" value="TFK23907.1"/>
    <property type="molecule type" value="Genomic_DNA"/>
</dbReference>
<evidence type="ECO:0000313" key="3">
    <source>
        <dbReference type="Proteomes" id="UP000307440"/>
    </source>
</evidence>
<evidence type="ECO:0000256" key="1">
    <source>
        <dbReference type="SAM" id="MobiDB-lite"/>
    </source>
</evidence>
<feature type="region of interest" description="Disordered" evidence="1">
    <location>
        <begin position="341"/>
        <end position="395"/>
    </location>
</feature>
<feature type="compositionally biased region" description="Pro residues" evidence="1">
    <location>
        <begin position="98"/>
        <end position="112"/>
    </location>
</feature>
<feature type="compositionally biased region" description="Low complexity" evidence="1">
    <location>
        <begin position="113"/>
        <end position="122"/>
    </location>
</feature>
<keyword evidence="3" id="KW-1185">Reference proteome</keyword>
<feature type="region of interest" description="Disordered" evidence="1">
    <location>
        <begin position="1"/>
        <end position="38"/>
    </location>
</feature>
<name>A0A5C3KUD0_COPMA</name>
<reference evidence="2 3" key="1">
    <citation type="journal article" date="2019" name="Nat. Ecol. Evol.">
        <title>Megaphylogeny resolves global patterns of mushroom evolution.</title>
        <authorList>
            <person name="Varga T."/>
            <person name="Krizsan K."/>
            <person name="Foldi C."/>
            <person name="Dima B."/>
            <person name="Sanchez-Garcia M."/>
            <person name="Sanchez-Ramirez S."/>
            <person name="Szollosi G.J."/>
            <person name="Szarkandi J.G."/>
            <person name="Papp V."/>
            <person name="Albert L."/>
            <person name="Andreopoulos W."/>
            <person name="Angelini C."/>
            <person name="Antonin V."/>
            <person name="Barry K.W."/>
            <person name="Bougher N.L."/>
            <person name="Buchanan P."/>
            <person name="Buyck B."/>
            <person name="Bense V."/>
            <person name="Catcheside P."/>
            <person name="Chovatia M."/>
            <person name="Cooper J."/>
            <person name="Damon W."/>
            <person name="Desjardin D."/>
            <person name="Finy P."/>
            <person name="Geml J."/>
            <person name="Haridas S."/>
            <person name="Hughes K."/>
            <person name="Justo A."/>
            <person name="Karasinski D."/>
            <person name="Kautmanova I."/>
            <person name="Kiss B."/>
            <person name="Kocsube S."/>
            <person name="Kotiranta H."/>
            <person name="LaButti K.M."/>
            <person name="Lechner B.E."/>
            <person name="Liimatainen K."/>
            <person name="Lipzen A."/>
            <person name="Lukacs Z."/>
            <person name="Mihaltcheva S."/>
            <person name="Morgado L.N."/>
            <person name="Niskanen T."/>
            <person name="Noordeloos M.E."/>
            <person name="Ohm R.A."/>
            <person name="Ortiz-Santana B."/>
            <person name="Ovrebo C."/>
            <person name="Racz N."/>
            <person name="Riley R."/>
            <person name="Savchenko A."/>
            <person name="Shiryaev A."/>
            <person name="Soop K."/>
            <person name="Spirin V."/>
            <person name="Szebenyi C."/>
            <person name="Tomsovsky M."/>
            <person name="Tulloss R.E."/>
            <person name="Uehling J."/>
            <person name="Grigoriev I.V."/>
            <person name="Vagvolgyi C."/>
            <person name="Papp T."/>
            <person name="Martin F.M."/>
            <person name="Miettinen O."/>
            <person name="Hibbett D.S."/>
            <person name="Nagy L.G."/>
        </authorList>
    </citation>
    <scope>NUCLEOTIDE SEQUENCE [LARGE SCALE GENOMIC DNA]</scope>
    <source>
        <strain evidence="2 3">CBS 121175</strain>
    </source>
</reference>
<evidence type="ECO:0000313" key="2">
    <source>
        <dbReference type="EMBL" id="TFK23907.1"/>
    </source>
</evidence>
<dbReference type="Proteomes" id="UP000307440">
    <property type="component" value="Unassembled WGS sequence"/>
</dbReference>
<proteinExistence type="predicted"/>
<accession>A0A5C3KUD0</accession>